<dbReference type="InterPro" id="IPR041242">
    <property type="entry name" value="HNHc_6"/>
</dbReference>
<name>A0A6C2C7P4_9LACO</name>
<dbReference type="Pfam" id="PF16784">
    <property type="entry name" value="HNHc_6"/>
    <property type="match status" value="1"/>
</dbReference>
<dbReference type="AlphaFoldDB" id="A0A6C2C7P4"/>
<organism evidence="1 2">
    <name type="scientific">Weissella muntiaci</name>
    <dbReference type="NCBI Taxonomy" id="2508881"/>
    <lineage>
        <taxon>Bacteria</taxon>
        <taxon>Bacillati</taxon>
        <taxon>Bacillota</taxon>
        <taxon>Bacilli</taxon>
        <taxon>Lactobacillales</taxon>
        <taxon>Lactobacillaceae</taxon>
        <taxon>Weissella</taxon>
    </lineage>
</organism>
<evidence type="ECO:0000313" key="1">
    <source>
        <dbReference type="EMBL" id="TYC49934.1"/>
    </source>
</evidence>
<keyword evidence="2" id="KW-1185">Reference proteome</keyword>
<dbReference type="RefSeq" id="WP_148622493.1">
    <property type="nucleotide sequence ID" value="NZ_SDGZ01000013.1"/>
</dbReference>
<sequence>MSEFDIFGHAVKIVGNKVTIVVENSKDLKNLSLQLTQEQPQVVLHIPDERHVSMMQIKKAHALMNDIAKSVGDDARDMKHRLKYLFMEEEGSGYFSFASTDVTTARKFINFLLDFALENNIPLEHRGIDYVDQNYLEAYMYMALKHRACVLCGRPADVHHVDTVGMGNDRRLVDHRNKRLIALCRIHHGEAHDMGWDTFSEVNHVVGIILPPETLKSLGIMTQQRMDELDGKRPVTLSDEGSQ</sequence>
<dbReference type="EMBL" id="SDGZ01000013">
    <property type="protein sequence ID" value="TYC49934.1"/>
    <property type="molecule type" value="Genomic_DNA"/>
</dbReference>
<reference evidence="1 2" key="1">
    <citation type="submission" date="2019-01" db="EMBL/GenBank/DDBJ databases">
        <title>Weissella sp. nov., a novel lactic acid bacterium isolated from animal feces.</title>
        <authorList>
            <person name="Wang L.-T."/>
        </authorList>
    </citation>
    <scope>NUCLEOTIDE SEQUENCE [LARGE SCALE GENOMIC DNA]</scope>
    <source>
        <strain evidence="1 2">8H-2</strain>
    </source>
</reference>
<comment type="caution">
    <text evidence="1">The sequence shown here is derived from an EMBL/GenBank/DDBJ whole genome shotgun (WGS) entry which is preliminary data.</text>
</comment>
<evidence type="ECO:0000313" key="2">
    <source>
        <dbReference type="Proteomes" id="UP000371977"/>
    </source>
</evidence>
<accession>A0A6C2C7P4</accession>
<gene>
    <name evidence="1" type="ORF">ESZ50_04915</name>
</gene>
<evidence type="ECO:0008006" key="3">
    <source>
        <dbReference type="Google" id="ProtNLM"/>
    </source>
</evidence>
<protein>
    <recommendedName>
        <fullName evidence="3">DUF968 domain-containing protein</fullName>
    </recommendedName>
</protein>
<proteinExistence type="predicted"/>
<dbReference type="OrthoDB" id="1665841at2"/>
<dbReference type="Proteomes" id="UP000371977">
    <property type="component" value="Unassembled WGS sequence"/>
</dbReference>